<dbReference type="NCBIfam" id="NF010191">
    <property type="entry name" value="PRK13670.1"/>
    <property type="match status" value="1"/>
</dbReference>
<feature type="binding site" evidence="2">
    <location>
        <position position="173"/>
    </location>
    <ligand>
        <name>ATP</name>
        <dbReference type="ChEBI" id="CHEBI:30616"/>
    </ligand>
</feature>
<dbReference type="EMBL" id="LBBT01000013">
    <property type="protein sequence ID" value="KKY02918.1"/>
    <property type="molecule type" value="Genomic_DNA"/>
</dbReference>
<dbReference type="InterPro" id="IPR008513">
    <property type="entry name" value="tRNA(Met)_cyd_acetate_ligase"/>
</dbReference>
<reference evidence="3 4" key="1">
    <citation type="submission" date="2015-04" db="EMBL/GenBank/DDBJ databases">
        <title>Microcin producing Clostridium sp. JC272T.</title>
        <authorList>
            <person name="Jyothsna T."/>
            <person name="Sasikala C."/>
            <person name="Ramana C."/>
        </authorList>
    </citation>
    <scope>NUCLEOTIDE SEQUENCE [LARGE SCALE GENOMIC DNA]</scope>
    <source>
        <strain evidence="3 4">JC272</strain>
    </source>
</reference>
<dbReference type="GO" id="GO:0005737">
    <property type="term" value="C:cytoplasm"/>
    <property type="evidence" value="ECO:0007669"/>
    <property type="project" value="UniProtKB-SubCell"/>
</dbReference>
<feature type="binding site" evidence="2">
    <location>
        <position position="102"/>
    </location>
    <ligand>
        <name>ATP</name>
        <dbReference type="ChEBI" id="CHEBI:30616"/>
    </ligand>
</feature>
<keyword evidence="2" id="KW-0820">tRNA-binding</keyword>
<proteinExistence type="inferred from homology"/>
<dbReference type="GO" id="GO:0006400">
    <property type="term" value="P:tRNA modification"/>
    <property type="evidence" value="ECO:0007669"/>
    <property type="project" value="UniProtKB-UniRule"/>
</dbReference>
<dbReference type="InterPro" id="IPR014729">
    <property type="entry name" value="Rossmann-like_a/b/a_fold"/>
</dbReference>
<sequence>MNILGLIVEYNPFHNGHLYHLKESLEKTNATHSIAVMSGNFLQRGEPALFDKYKRAEIAVSNGVDLVVELPTLFACQSAEIFAHGAVTLLNSLNCIDSICFGSEEGDIDLLTEISKVLVSEPDDFKLRLKKNLDEGILFATARSKALCDYLITNNVIDNLDKQNLNTILNSSNNILGMEYIKSLLRHESDIKPFTITRIQASYNSEDISSEICSATAIRKSLKDSRNINDIYSVVPKKTFNLISDSINTGFNPMFDEVYFDTIRELVIRDFDILSSYFDVNEGIENKIYKSIFTCNNLYELQQSVKSKRYTLTKIKRILNNILLGISKKDMALVKDINEMPYVRILAFNDKGREIIKQIKLNSDIKIVNKFSDINFAENETFKTLIKYDIKATNMYNIPYYKNKKSSLKGPMDYYISPKYVK</sequence>
<dbReference type="PANTHER" id="PTHR37825">
    <property type="entry name" value="TRNA(MET) CYTIDINE ACETATE LIGASE"/>
    <property type="match status" value="1"/>
</dbReference>
<keyword evidence="2" id="KW-0436">Ligase</keyword>
<feature type="binding site" evidence="2">
    <location>
        <begin position="198"/>
        <end position="199"/>
    </location>
    <ligand>
        <name>ATP</name>
        <dbReference type="ChEBI" id="CHEBI:30616"/>
    </ligand>
</feature>
<protein>
    <recommendedName>
        <fullName evidence="2">tRNA(Met) cytidine acetate ligase</fullName>
        <ecNumber evidence="2">6.3.4.-</ecNumber>
    </recommendedName>
</protein>
<comment type="subcellular location">
    <subcellularLocation>
        <location evidence="2">Cytoplasm</location>
    </subcellularLocation>
</comment>
<dbReference type="GO" id="GO:0005524">
    <property type="term" value="F:ATP binding"/>
    <property type="evidence" value="ECO:0007669"/>
    <property type="project" value="UniProtKB-KW"/>
</dbReference>
<keyword evidence="4" id="KW-1185">Reference proteome</keyword>
<accession>A0A0M3DKN6</accession>
<dbReference type="GO" id="GO:0000049">
    <property type="term" value="F:tRNA binding"/>
    <property type="evidence" value="ECO:0007669"/>
    <property type="project" value="UniProtKB-KW"/>
</dbReference>
<comment type="caution">
    <text evidence="3">The sequence shown here is derived from an EMBL/GenBank/DDBJ whole genome shotgun (WGS) entry which is preliminary data.</text>
</comment>
<keyword evidence="1 2" id="KW-0819">tRNA processing</keyword>
<dbReference type="PANTHER" id="PTHR37825:SF1">
    <property type="entry name" value="TRNA(MET) CYTIDINE ACETATE LIGASE"/>
    <property type="match status" value="1"/>
</dbReference>
<dbReference type="PATRIC" id="fig|1629550.3.peg.64"/>
<dbReference type="Proteomes" id="UP000034407">
    <property type="component" value="Unassembled WGS sequence"/>
</dbReference>
<dbReference type="SUPFAM" id="SSF52374">
    <property type="entry name" value="Nucleotidylyl transferase"/>
    <property type="match status" value="1"/>
</dbReference>
<comment type="function">
    <text evidence="2">Catalyzes the formation of N(4)-acetylcytidine (ac(4)C) at the wobble position of elongator tRNA(Met), using acetate and ATP as substrates. First activates an acetate ion to form acetyladenylate (Ac-AMP) and then transfers the acetyl group to tRNA to form ac(4)C34.</text>
</comment>
<keyword evidence="2" id="KW-0547">Nucleotide-binding</keyword>
<organism evidence="3 4">
    <name type="scientific">Paraclostridium benzoelyticum</name>
    <dbReference type="NCBI Taxonomy" id="1629550"/>
    <lineage>
        <taxon>Bacteria</taxon>
        <taxon>Bacillati</taxon>
        <taxon>Bacillota</taxon>
        <taxon>Clostridia</taxon>
        <taxon>Peptostreptococcales</taxon>
        <taxon>Peptostreptococcaceae</taxon>
        <taxon>Paraclostridium</taxon>
    </lineage>
</organism>
<evidence type="ECO:0000313" key="3">
    <source>
        <dbReference type="EMBL" id="KKY02918.1"/>
    </source>
</evidence>
<gene>
    <name evidence="2" type="primary">tmcAL</name>
    <name evidence="3" type="ORF">VN21_00535</name>
</gene>
<evidence type="ECO:0000313" key="4">
    <source>
        <dbReference type="Proteomes" id="UP000034407"/>
    </source>
</evidence>
<keyword evidence="2" id="KW-0963">Cytoplasm</keyword>
<comment type="catalytic activity">
    <reaction evidence="2">
        <text>cytidine(34) in elongator tRNA(Met) + acetate + ATP = N(4)-acetylcytidine(34) in elongator tRNA(Met) + AMP + diphosphate</text>
        <dbReference type="Rhea" id="RHEA:58144"/>
        <dbReference type="Rhea" id="RHEA-COMP:10693"/>
        <dbReference type="Rhea" id="RHEA-COMP:10694"/>
        <dbReference type="ChEBI" id="CHEBI:30089"/>
        <dbReference type="ChEBI" id="CHEBI:30616"/>
        <dbReference type="ChEBI" id="CHEBI:33019"/>
        <dbReference type="ChEBI" id="CHEBI:74900"/>
        <dbReference type="ChEBI" id="CHEBI:82748"/>
        <dbReference type="ChEBI" id="CHEBI:456215"/>
    </reaction>
</comment>
<evidence type="ECO:0000256" key="2">
    <source>
        <dbReference type="HAMAP-Rule" id="MF_01539"/>
    </source>
</evidence>
<comment type="similarity">
    <text evidence="2">Belongs to the TmcAL family.</text>
</comment>
<evidence type="ECO:0000256" key="1">
    <source>
        <dbReference type="ARBA" id="ARBA00022694"/>
    </source>
</evidence>
<name>A0A0M3DKN6_9FIRM</name>
<keyword evidence="2" id="KW-0694">RNA-binding</keyword>
<dbReference type="GO" id="GO:0016879">
    <property type="term" value="F:ligase activity, forming carbon-nitrogen bonds"/>
    <property type="evidence" value="ECO:0007669"/>
    <property type="project" value="UniProtKB-UniRule"/>
</dbReference>
<dbReference type="OrthoDB" id="9769796at2"/>
<feature type="binding site" evidence="2">
    <location>
        <begin position="7"/>
        <end position="20"/>
    </location>
    <ligand>
        <name>ATP</name>
        <dbReference type="ChEBI" id="CHEBI:30616"/>
    </ligand>
</feature>
<dbReference type="Pfam" id="PF05636">
    <property type="entry name" value="HIGH_NTase1"/>
    <property type="match status" value="1"/>
</dbReference>
<dbReference type="RefSeq" id="WP_046821546.1">
    <property type="nucleotide sequence ID" value="NZ_LBBT01000013.1"/>
</dbReference>
<dbReference type="EC" id="6.3.4.-" evidence="2"/>
<dbReference type="HAMAP" id="MF_01539">
    <property type="entry name" value="TmcAL"/>
    <property type="match status" value="1"/>
</dbReference>
<dbReference type="Gene3D" id="3.40.50.620">
    <property type="entry name" value="HUPs"/>
    <property type="match status" value="1"/>
</dbReference>
<dbReference type="AlphaFoldDB" id="A0A0M3DKN6"/>
<keyword evidence="2" id="KW-0067">ATP-binding</keyword>